<evidence type="ECO:0000313" key="9">
    <source>
        <dbReference type="Proteomes" id="UP000366872"/>
    </source>
</evidence>
<keyword evidence="4 7" id="KW-0812">Transmembrane</keyword>
<dbReference type="Proteomes" id="UP000366872">
    <property type="component" value="Unassembled WGS sequence"/>
</dbReference>
<evidence type="ECO:0008006" key="10">
    <source>
        <dbReference type="Google" id="ProtNLM"/>
    </source>
</evidence>
<evidence type="ECO:0000256" key="7">
    <source>
        <dbReference type="SAM" id="Phobius"/>
    </source>
</evidence>
<evidence type="ECO:0000256" key="4">
    <source>
        <dbReference type="ARBA" id="ARBA00022692"/>
    </source>
</evidence>
<evidence type="ECO:0000256" key="5">
    <source>
        <dbReference type="ARBA" id="ARBA00022989"/>
    </source>
</evidence>
<feature type="transmembrane region" description="Helical" evidence="7">
    <location>
        <begin position="6"/>
        <end position="24"/>
    </location>
</feature>
<sequence>MIYLSWSLYAAVWLAVALVFLFVAKKLFDLLTPYSLEVQLTEKDNPAVGLVLGGFLLGVAAVVCGTFAGESGEVSVAGFAADIGWVAIYVVIGMVLLFFAGIVNDKLVLHRFQNQHEVVEERNMGVAAIVAATYLGSGLIVGGGISGSFSLTTAILPFIAGQIALVLFAHLYQILTKHDDLKEIGENKNVAAGVAYAGNILAYSIILMKGVSMGGEGIEMRIDRLWHFLYYAVAGSILLSVVRMVADRVFLPKARLHDEIVEDRNLGAGFIEAGLALATAAVLGFCL</sequence>
<accession>A0A6C2UAE6</accession>
<feature type="transmembrane region" description="Helical" evidence="7">
    <location>
        <begin position="45"/>
        <end position="68"/>
    </location>
</feature>
<feature type="transmembrane region" description="Helical" evidence="7">
    <location>
        <begin position="151"/>
        <end position="169"/>
    </location>
</feature>
<evidence type="ECO:0000256" key="1">
    <source>
        <dbReference type="ARBA" id="ARBA00004651"/>
    </source>
</evidence>
<feature type="transmembrane region" description="Helical" evidence="7">
    <location>
        <begin position="124"/>
        <end position="145"/>
    </location>
</feature>
<gene>
    <name evidence="8" type="ORF">PDESU_05082</name>
</gene>
<dbReference type="PANTHER" id="PTHR40043">
    <property type="entry name" value="UPF0719 INNER MEMBRANE PROTEIN YJFL"/>
    <property type="match status" value="1"/>
</dbReference>
<proteinExistence type="inferred from homology"/>
<evidence type="ECO:0000256" key="3">
    <source>
        <dbReference type="ARBA" id="ARBA00022475"/>
    </source>
</evidence>
<comment type="subcellular location">
    <subcellularLocation>
        <location evidence="1">Cell membrane</location>
        <topology evidence="1">Multi-pass membrane protein</topology>
    </subcellularLocation>
</comment>
<name>A0A6C2UAE6_PONDE</name>
<comment type="similarity">
    <text evidence="2">Belongs to the UPF0719 family.</text>
</comment>
<reference evidence="8 9" key="1">
    <citation type="submission" date="2019-04" db="EMBL/GenBank/DDBJ databases">
        <authorList>
            <person name="Van Vliet M D."/>
        </authorList>
    </citation>
    <scope>NUCLEOTIDE SEQUENCE [LARGE SCALE GENOMIC DNA]</scope>
    <source>
        <strain evidence="8 9">F1</strain>
    </source>
</reference>
<dbReference type="InterPro" id="IPR007140">
    <property type="entry name" value="DUF350"/>
</dbReference>
<feature type="transmembrane region" description="Helical" evidence="7">
    <location>
        <begin position="190"/>
        <end position="208"/>
    </location>
</feature>
<dbReference type="GO" id="GO:0005886">
    <property type="term" value="C:plasma membrane"/>
    <property type="evidence" value="ECO:0007669"/>
    <property type="project" value="UniProtKB-SubCell"/>
</dbReference>
<dbReference type="Pfam" id="PF03994">
    <property type="entry name" value="DUF350"/>
    <property type="match status" value="2"/>
</dbReference>
<feature type="transmembrane region" description="Helical" evidence="7">
    <location>
        <begin position="83"/>
        <end position="103"/>
    </location>
</feature>
<feature type="transmembrane region" description="Helical" evidence="7">
    <location>
        <begin position="228"/>
        <end position="246"/>
    </location>
</feature>
<evidence type="ECO:0000313" key="8">
    <source>
        <dbReference type="EMBL" id="VGO16491.1"/>
    </source>
</evidence>
<keyword evidence="5 7" id="KW-1133">Transmembrane helix</keyword>
<dbReference type="EMBL" id="CAAHFG010000003">
    <property type="protein sequence ID" value="VGO16491.1"/>
    <property type="molecule type" value="Genomic_DNA"/>
</dbReference>
<dbReference type="PANTHER" id="PTHR40043:SF1">
    <property type="entry name" value="UPF0719 INNER MEMBRANE PROTEIN YJFL"/>
    <property type="match status" value="1"/>
</dbReference>
<keyword evidence="3" id="KW-1003">Cell membrane</keyword>
<organism evidence="8 9">
    <name type="scientific">Pontiella desulfatans</name>
    <dbReference type="NCBI Taxonomy" id="2750659"/>
    <lineage>
        <taxon>Bacteria</taxon>
        <taxon>Pseudomonadati</taxon>
        <taxon>Kiritimatiellota</taxon>
        <taxon>Kiritimatiellia</taxon>
        <taxon>Kiritimatiellales</taxon>
        <taxon>Pontiellaceae</taxon>
        <taxon>Pontiella</taxon>
    </lineage>
</organism>
<evidence type="ECO:0000256" key="6">
    <source>
        <dbReference type="ARBA" id="ARBA00023136"/>
    </source>
</evidence>
<keyword evidence="6 7" id="KW-0472">Membrane</keyword>
<evidence type="ECO:0000256" key="2">
    <source>
        <dbReference type="ARBA" id="ARBA00005779"/>
    </source>
</evidence>
<dbReference type="AlphaFoldDB" id="A0A6C2UAE6"/>
<feature type="transmembrane region" description="Helical" evidence="7">
    <location>
        <begin position="266"/>
        <end position="285"/>
    </location>
</feature>
<protein>
    <recommendedName>
        <fullName evidence="10">DUF350 domain-containing protein</fullName>
    </recommendedName>
</protein>
<keyword evidence="9" id="KW-1185">Reference proteome</keyword>
<dbReference type="RefSeq" id="WP_136081990.1">
    <property type="nucleotide sequence ID" value="NZ_CAAHFG010000003.1"/>
</dbReference>